<dbReference type="PANTHER" id="PTHR38591">
    <property type="entry name" value="HYDROLASE"/>
    <property type="match status" value="1"/>
</dbReference>
<organism evidence="3 4">
    <name type="scientific">Deinococcus arboris</name>
    <dbReference type="NCBI Taxonomy" id="2682977"/>
    <lineage>
        <taxon>Bacteria</taxon>
        <taxon>Thermotogati</taxon>
        <taxon>Deinococcota</taxon>
        <taxon>Deinococci</taxon>
        <taxon>Deinococcales</taxon>
        <taxon>Deinococcaceae</taxon>
        <taxon>Deinococcus</taxon>
    </lineage>
</organism>
<dbReference type="InterPro" id="IPR023374">
    <property type="entry name" value="AttH-like_dom_sf"/>
</dbReference>
<dbReference type="RefSeq" id="WP_157457580.1">
    <property type="nucleotide sequence ID" value="NZ_WQLB01000002.1"/>
</dbReference>
<proteinExistence type="predicted"/>
<dbReference type="EMBL" id="WQLB01000002">
    <property type="protein sequence ID" value="MVN85574.1"/>
    <property type="molecule type" value="Genomic_DNA"/>
</dbReference>
<comment type="caution">
    <text evidence="3">The sequence shown here is derived from an EMBL/GenBank/DDBJ whole genome shotgun (WGS) entry which is preliminary data.</text>
</comment>
<dbReference type="Gene3D" id="2.40.370.10">
    <property type="entry name" value="AttH-like domain"/>
    <property type="match status" value="2"/>
</dbReference>
<dbReference type="InterPro" id="IPR010791">
    <property type="entry name" value="AttH_dom"/>
</dbReference>
<feature type="domain" description="AttH" evidence="2">
    <location>
        <begin position="41"/>
        <end position="189"/>
    </location>
</feature>
<dbReference type="SUPFAM" id="SSF159245">
    <property type="entry name" value="AttH-like"/>
    <property type="match status" value="1"/>
</dbReference>
<evidence type="ECO:0000256" key="1">
    <source>
        <dbReference type="SAM" id="SignalP"/>
    </source>
</evidence>
<dbReference type="PROSITE" id="PS51257">
    <property type="entry name" value="PROKAR_LIPOPROTEIN"/>
    <property type="match status" value="1"/>
</dbReference>
<keyword evidence="4" id="KW-1185">Reference proteome</keyword>
<sequence length="339" mass="36800">MKRLLPLLTAALLGACAPVQQAVDPAARPSPADYGPHTFPMEWWYVSAYLPSEALALHWAQFRVRDTRLPVPLMISHVAVTDLKSGSLSFLEQPAGGGEASFPPLRLSQQGWTFQQQGTSSTAPFELKAGPLDLTLTPLKGPVIHPPGYSGGPEVGALYYQSVTRLALSGTVNGRPVQGQAWLDHQWGNQIPGQTALWDWFSVHLEGGDDLMVYRVRRPDGEVAQLIGSVVDPSGQVRAVTGLRATPGETWISPAGHTYALGWHLQADDFDLTVRALRQEQELRSRSTRIDYWEGPIEVQGTWAGQPARGTGMMELVGGPQRSSGAAALQMERGRVKGI</sequence>
<dbReference type="Pfam" id="PF07143">
    <property type="entry name" value="CrtC"/>
    <property type="match status" value="1"/>
</dbReference>
<evidence type="ECO:0000313" key="3">
    <source>
        <dbReference type="EMBL" id="MVN85574.1"/>
    </source>
</evidence>
<dbReference type="Pfam" id="PF17186">
    <property type="entry name" value="Lipocalin_9"/>
    <property type="match status" value="1"/>
</dbReference>
<feature type="signal peptide" evidence="1">
    <location>
        <begin position="1"/>
        <end position="22"/>
    </location>
</feature>
<protein>
    <submittedName>
        <fullName evidence="3">Carotenoid 1,2-hydratase</fullName>
    </submittedName>
</protein>
<evidence type="ECO:0000259" key="2">
    <source>
        <dbReference type="Pfam" id="PF07143"/>
    </source>
</evidence>
<gene>
    <name evidence="3" type="ORF">GO986_02215</name>
</gene>
<dbReference type="AlphaFoldDB" id="A0A7C9HPL0"/>
<feature type="chain" id="PRO_5028922183" evidence="1">
    <location>
        <begin position="23"/>
        <end position="339"/>
    </location>
</feature>
<dbReference type="Proteomes" id="UP000483286">
    <property type="component" value="Unassembled WGS sequence"/>
</dbReference>
<keyword evidence="1" id="KW-0732">Signal</keyword>
<evidence type="ECO:0000313" key="4">
    <source>
        <dbReference type="Proteomes" id="UP000483286"/>
    </source>
</evidence>
<accession>A0A7C9HPL0</accession>
<name>A0A7C9HPL0_9DEIO</name>
<reference evidence="3 4" key="1">
    <citation type="submission" date="2019-12" db="EMBL/GenBank/DDBJ databases">
        <title>Deinococcus sp. HMF7620 Genome sequencing and assembly.</title>
        <authorList>
            <person name="Kang H."/>
            <person name="Kim H."/>
            <person name="Joh K."/>
        </authorList>
    </citation>
    <scope>NUCLEOTIDE SEQUENCE [LARGE SCALE GENOMIC DNA]</scope>
    <source>
        <strain evidence="3 4">HMF7620</strain>
    </source>
</reference>
<dbReference type="PANTHER" id="PTHR38591:SF1">
    <property type="entry name" value="BLL1000 PROTEIN"/>
    <property type="match status" value="1"/>
</dbReference>